<sequence>MADTAKVLRDDDDAFMGIHPPPQRRHTMADSSSRASSPTPPVVWKVMMPTSRRSSLASADELTRLKRSISDATSLEHRPGDKSAFALHDIDASSVLRAKLIRDNDEDRYGRFRNFFKNYEPELAKEIQGRSEFTREQVNAWVNYIVNPKVLRCIMKTNDSTQEVLELLMVAAAIAKYGESELKAKDKRGDLSALQNTQQHTFDEYSHGRQEKRRASVGMEFIVRINDRLPEERRVGGVLLREILAHATTMEIEDDQIGELSGQDERLTQMVARVQTQWFQDAMLKANGKHLYDAIRQILSNVNSSVWDAAKDKPELKQVRIQRSDRLGAAVENIEKSESTSSQRRPRAPPPPRPETRRATISNDTSTVATSQINRPVKVDFSSNARTSPAPSQVVQEKEEEILIVGTDKTRRKLLPLGAVPRVQRSHGLPLHPSKRALHMMKDPADDEPVAIKAHEHD</sequence>
<evidence type="ECO:0000256" key="1">
    <source>
        <dbReference type="SAM" id="MobiDB-lite"/>
    </source>
</evidence>
<reference evidence="2" key="1">
    <citation type="submission" date="2021-02" db="EMBL/GenBank/DDBJ databases">
        <authorList>
            <person name="Palmer J.M."/>
        </authorList>
    </citation>
    <scope>NUCLEOTIDE SEQUENCE</scope>
    <source>
        <strain evidence="2">SCRP23</strain>
    </source>
</reference>
<evidence type="ECO:0000313" key="2">
    <source>
        <dbReference type="EMBL" id="KAG7399384.1"/>
    </source>
</evidence>
<evidence type="ECO:0000313" key="3">
    <source>
        <dbReference type="Proteomes" id="UP000693981"/>
    </source>
</evidence>
<protein>
    <submittedName>
        <fullName evidence="2">Uncharacterized protein</fullName>
    </submittedName>
</protein>
<dbReference type="Proteomes" id="UP000693981">
    <property type="component" value="Unassembled WGS sequence"/>
</dbReference>
<keyword evidence="3" id="KW-1185">Reference proteome</keyword>
<comment type="caution">
    <text evidence="2">The sequence shown here is derived from an EMBL/GenBank/DDBJ whole genome shotgun (WGS) entry which is preliminary data.</text>
</comment>
<accession>A0A8T1X2B7</accession>
<name>A0A8T1X2B7_9STRA</name>
<feature type="compositionally biased region" description="Polar residues" evidence="1">
    <location>
        <begin position="381"/>
        <end position="394"/>
    </location>
</feature>
<gene>
    <name evidence="2" type="ORF">PHYBOEH_009049</name>
</gene>
<feature type="region of interest" description="Disordered" evidence="1">
    <location>
        <begin position="1"/>
        <end position="41"/>
    </location>
</feature>
<organism evidence="2 3">
    <name type="scientific">Phytophthora boehmeriae</name>
    <dbReference type="NCBI Taxonomy" id="109152"/>
    <lineage>
        <taxon>Eukaryota</taxon>
        <taxon>Sar</taxon>
        <taxon>Stramenopiles</taxon>
        <taxon>Oomycota</taxon>
        <taxon>Peronosporomycetes</taxon>
        <taxon>Peronosporales</taxon>
        <taxon>Peronosporaceae</taxon>
        <taxon>Phytophthora</taxon>
    </lineage>
</organism>
<dbReference type="EMBL" id="JAGDFL010000055">
    <property type="protein sequence ID" value="KAG7399384.1"/>
    <property type="molecule type" value="Genomic_DNA"/>
</dbReference>
<dbReference type="OrthoDB" id="108175at2759"/>
<feature type="region of interest" description="Disordered" evidence="1">
    <location>
        <begin position="328"/>
        <end position="394"/>
    </location>
</feature>
<dbReference type="AlphaFoldDB" id="A0A8T1X2B7"/>
<feature type="compositionally biased region" description="Polar residues" evidence="1">
    <location>
        <begin position="361"/>
        <end position="374"/>
    </location>
</feature>
<feature type="region of interest" description="Disordered" evidence="1">
    <location>
        <begin position="438"/>
        <end position="458"/>
    </location>
</feature>
<proteinExistence type="predicted"/>